<protein>
    <submittedName>
        <fullName evidence="1">Uncharacterized protein</fullName>
    </submittedName>
</protein>
<dbReference type="AlphaFoldDB" id="A0A0F9J1H1"/>
<gene>
    <name evidence="1" type="ORF">LCGC14_1510800</name>
</gene>
<comment type="caution">
    <text evidence="1">The sequence shown here is derived from an EMBL/GenBank/DDBJ whole genome shotgun (WGS) entry which is preliminary data.</text>
</comment>
<proteinExistence type="predicted"/>
<sequence>MTHTVLIWSKSQSGFTKIETRIEVNEEHIEQLALQMFDSNHYRDEGKSLWAEIDETTH</sequence>
<reference evidence="1" key="1">
    <citation type="journal article" date="2015" name="Nature">
        <title>Complex archaea that bridge the gap between prokaryotes and eukaryotes.</title>
        <authorList>
            <person name="Spang A."/>
            <person name="Saw J.H."/>
            <person name="Jorgensen S.L."/>
            <person name="Zaremba-Niedzwiedzka K."/>
            <person name="Martijn J."/>
            <person name="Lind A.E."/>
            <person name="van Eijk R."/>
            <person name="Schleper C."/>
            <person name="Guy L."/>
            <person name="Ettema T.J."/>
        </authorList>
    </citation>
    <scope>NUCLEOTIDE SEQUENCE</scope>
</reference>
<evidence type="ECO:0000313" key="1">
    <source>
        <dbReference type="EMBL" id="KKM63494.1"/>
    </source>
</evidence>
<name>A0A0F9J1H1_9ZZZZ</name>
<dbReference type="EMBL" id="LAZR01011087">
    <property type="protein sequence ID" value="KKM63494.1"/>
    <property type="molecule type" value="Genomic_DNA"/>
</dbReference>
<accession>A0A0F9J1H1</accession>
<organism evidence="1">
    <name type="scientific">marine sediment metagenome</name>
    <dbReference type="NCBI Taxonomy" id="412755"/>
    <lineage>
        <taxon>unclassified sequences</taxon>
        <taxon>metagenomes</taxon>
        <taxon>ecological metagenomes</taxon>
    </lineage>
</organism>